<reference evidence="12 13" key="1">
    <citation type="journal article" date="2023" name="G3 (Bethesda)">
        <title>A chromosome-length genome assembly and annotation of blackberry (Rubus argutus, cv. 'Hillquist').</title>
        <authorList>
            <person name="Bruna T."/>
            <person name="Aryal R."/>
            <person name="Dudchenko O."/>
            <person name="Sargent D.J."/>
            <person name="Mead D."/>
            <person name="Buti M."/>
            <person name="Cavallini A."/>
            <person name="Hytonen T."/>
            <person name="Andres J."/>
            <person name="Pham M."/>
            <person name="Weisz D."/>
            <person name="Mascagni F."/>
            <person name="Usai G."/>
            <person name="Natali L."/>
            <person name="Bassil N."/>
            <person name="Fernandez G.E."/>
            <person name="Lomsadze A."/>
            <person name="Armour M."/>
            <person name="Olukolu B."/>
            <person name="Poorten T."/>
            <person name="Britton C."/>
            <person name="Davik J."/>
            <person name="Ashrafi H."/>
            <person name="Aiden E.L."/>
            <person name="Borodovsky M."/>
            <person name="Worthington M."/>
        </authorList>
    </citation>
    <scope>NUCLEOTIDE SEQUENCE [LARGE SCALE GENOMIC DNA]</scope>
    <source>
        <strain evidence="12">PI 553951</strain>
    </source>
</reference>
<dbReference type="InterPro" id="IPR011074">
    <property type="entry name" value="CRAL/TRIO_N_dom"/>
</dbReference>
<evidence type="ECO:0000256" key="6">
    <source>
        <dbReference type="ARBA" id="ARBA00023054"/>
    </source>
</evidence>
<gene>
    <name evidence="12" type="ORF">M0R45_008233</name>
</gene>
<dbReference type="Proteomes" id="UP001457282">
    <property type="component" value="Unassembled WGS sequence"/>
</dbReference>
<dbReference type="PANTHER" id="PTHR45657">
    <property type="entry name" value="CRAL-TRIO DOMAIN-CONTAINING PROTEIN YKL091C-RELATED"/>
    <property type="match status" value="1"/>
</dbReference>
<dbReference type="CDD" id="cd00170">
    <property type="entry name" value="SEC14"/>
    <property type="match status" value="1"/>
</dbReference>
<feature type="domain" description="CRAL-TRIO" evidence="11">
    <location>
        <begin position="138"/>
        <end position="312"/>
    </location>
</feature>
<dbReference type="InterPro" id="IPR051026">
    <property type="entry name" value="PI/PC_transfer"/>
</dbReference>
<dbReference type="InterPro" id="IPR001251">
    <property type="entry name" value="CRAL-TRIO_dom"/>
</dbReference>
<organism evidence="12 13">
    <name type="scientific">Rubus argutus</name>
    <name type="common">Southern blackberry</name>
    <dbReference type="NCBI Taxonomy" id="59490"/>
    <lineage>
        <taxon>Eukaryota</taxon>
        <taxon>Viridiplantae</taxon>
        <taxon>Streptophyta</taxon>
        <taxon>Embryophyta</taxon>
        <taxon>Tracheophyta</taxon>
        <taxon>Spermatophyta</taxon>
        <taxon>Magnoliopsida</taxon>
        <taxon>eudicotyledons</taxon>
        <taxon>Gunneridae</taxon>
        <taxon>Pentapetalae</taxon>
        <taxon>rosids</taxon>
        <taxon>fabids</taxon>
        <taxon>Rosales</taxon>
        <taxon>Rosaceae</taxon>
        <taxon>Rosoideae</taxon>
        <taxon>Rosoideae incertae sedis</taxon>
        <taxon>Rubus</taxon>
    </lineage>
</organism>
<evidence type="ECO:0000256" key="10">
    <source>
        <dbReference type="SAM" id="MobiDB-lite"/>
    </source>
</evidence>
<dbReference type="SUPFAM" id="SSF52087">
    <property type="entry name" value="CRAL/TRIO domain"/>
    <property type="match status" value="1"/>
</dbReference>
<dbReference type="InterPro" id="IPR036865">
    <property type="entry name" value="CRAL-TRIO_dom_sf"/>
</dbReference>
<dbReference type="SMART" id="SM01100">
    <property type="entry name" value="CRAL_TRIO_N"/>
    <property type="match status" value="1"/>
</dbReference>
<proteinExistence type="inferred from homology"/>
<protein>
    <recommendedName>
        <fullName evidence="11">CRAL-TRIO domain-containing protein</fullName>
    </recommendedName>
</protein>
<dbReference type="GO" id="GO:0000139">
    <property type="term" value="C:Golgi membrane"/>
    <property type="evidence" value="ECO:0007669"/>
    <property type="project" value="UniProtKB-SubCell"/>
</dbReference>
<evidence type="ECO:0000256" key="2">
    <source>
        <dbReference type="ARBA" id="ARBA00004395"/>
    </source>
</evidence>
<dbReference type="PRINTS" id="PR00180">
    <property type="entry name" value="CRETINALDHBP"/>
</dbReference>
<feature type="compositionally biased region" description="Basic and acidic residues" evidence="10">
    <location>
        <begin position="9"/>
        <end position="27"/>
    </location>
</feature>
<dbReference type="PROSITE" id="PS50191">
    <property type="entry name" value="CRAL_TRIO"/>
    <property type="match status" value="1"/>
</dbReference>
<feature type="region of interest" description="Disordered" evidence="10">
    <location>
        <begin position="1"/>
        <end position="28"/>
    </location>
</feature>
<evidence type="ECO:0000256" key="1">
    <source>
        <dbReference type="ARBA" id="ARBA00004202"/>
    </source>
</evidence>
<evidence type="ECO:0000313" key="13">
    <source>
        <dbReference type="Proteomes" id="UP001457282"/>
    </source>
</evidence>
<keyword evidence="7" id="KW-0472">Membrane</keyword>
<dbReference type="SMART" id="SM00516">
    <property type="entry name" value="SEC14"/>
    <property type="match status" value="1"/>
</dbReference>
<keyword evidence="13" id="KW-1185">Reference proteome</keyword>
<keyword evidence="3" id="KW-0813">Transport</keyword>
<evidence type="ECO:0000259" key="11">
    <source>
        <dbReference type="PROSITE" id="PS50191"/>
    </source>
</evidence>
<evidence type="ECO:0000256" key="3">
    <source>
        <dbReference type="ARBA" id="ARBA00022448"/>
    </source>
</evidence>
<dbReference type="FunFam" id="3.40.525.10:FF:000011">
    <property type="entry name" value="SEC14 cytosolic factor"/>
    <property type="match status" value="1"/>
</dbReference>
<evidence type="ECO:0000256" key="8">
    <source>
        <dbReference type="ARBA" id="ARBA00038020"/>
    </source>
</evidence>
<sequence>MCDTVAGPLDRHLKPVPEETSEDERKTRLGSLKKKAINASTKFRHSFTKKGRRNSKVMSVPIEDNIDAEELQAVDAFRQALILEELLPTKHDDHHMMLRFLRARKFDIEKAKQMWTDMLQWRKEFGADTIMEEFEYKEIDEVLKYYPQGHHGVDKDGRPVYIERLGQVDSTKLMQVTTMGRYVKYHVREFERTFVHKFPACSIAAKKHIDQSTTILDVQGVGLKNFNKSARELIQCLQKIDGDNYPETLNRMFIINAGSGFRLLWNTVKSFLDPKTTAKINVLGNKYQSKLLEIIDASELPEFLGGTCTCADKGGCMRSDKGPWNDPDIMKMVQNGEGKCTRRTLSGIEEKIISEDEMSYSKRCDSVNSKTVQVEHSKLSHVAKEVSITKRSSTAYEYDNLMPMVDKTVDESWPKSVHYDKFAPSRATDCFPMHNACKSSEGLSDYLLSGIMTFIMGIVTMIRLTRNMPRKLTETALYGNPAYCNGMAMKANQLSAPSMSSDDYMNMMKRMAELEEKVTVLSKKPTLMPPEKEEMLNNALNRVNALEQELSATKKALDDALVRQNELMAHLDKKKKKKKLKLLLVAMFRSSAPWMLVKCIRSVFASLVL</sequence>
<dbReference type="SUPFAM" id="SSF46938">
    <property type="entry name" value="CRAL/TRIO N-terminal domain"/>
    <property type="match status" value="1"/>
</dbReference>
<dbReference type="GO" id="GO:0015031">
    <property type="term" value="P:protein transport"/>
    <property type="evidence" value="ECO:0007669"/>
    <property type="project" value="UniProtKB-KW"/>
</dbReference>
<accession>A0AAW1Y0N4</accession>
<evidence type="ECO:0000313" key="12">
    <source>
        <dbReference type="EMBL" id="KAK9942578.1"/>
    </source>
</evidence>
<dbReference type="AlphaFoldDB" id="A0AAW1Y0N4"/>
<keyword evidence="5" id="KW-0333">Golgi apparatus</keyword>
<dbReference type="Pfam" id="PF00650">
    <property type="entry name" value="CRAL_TRIO"/>
    <property type="match status" value="1"/>
</dbReference>
<comment type="subcellular location">
    <subcellularLocation>
        <location evidence="1">Cell membrane</location>
        <topology evidence="1">Peripheral membrane protein</topology>
    </subcellularLocation>
    <subcellularLocation>
        <location evidence="2">Golgi apparatus membrane</location>
        <topology evidence="2">Peripheral membrane protein</topology>
    </subcellularLocation>
</comment>
<comment type="similarity">
    <text evidence="8">Belongs to the SFH family.</text>
</comment>
<evidence type="ECO:0000256" key="5">
    <source>
        <dbReference type="ARBA" id="ARBA00023034"/>
    </source>
</evidence>
<keyword evidence="4" id="KW-0653">Protein transport</keyword>
<evidence type="ECO:0000256" key="9">
    <source>
        <dbReference type="SAM" id="Coils"/>
    </source>
</evidence>
<dbReference type="EMBL" id="JBEDUW010000002">
    <property type="protein sequence ID" value="KAK9942578.1"/>
    <property type="molecule type" value="Genomic_DNA"/>
</dbReference>
<evidence type="ECO:0000256" key="7">
    <source>
        <dbReference type="ARBA" id="ARBA00023136"/>
    </source>
</evidence>
<dbReference type="Pfam" id="PF03765">
    <property type="entry name" value="CRAL_TRIO_N"/>
    <property type="match status" value="1"/>
</dbReference>
<dbReference type="FunFam" id="1.10.8.20:FF:000006">
    <property type="entry name" value="Phosphatidylinositol/phosphatidylcholine transfer protein SFH3"/>
    <property type="match status" value="1"/>
</dbReference>
<evidence type="ECO:0000256" key="4">
    <source>
        <dbReference type="ARBA" id="ARBA00022927"/>
    </source>
</evidence>
<dbReference type="Gene3D" id="3.40.525.10">
    <property type="entry name" value="CRAL-TRIO lipid binding domain"/>
    <property type="match status" value="1"/>
</dbReference>
<feature type="coiled-coil region" evidence="9">
    <location>
        <begin position="504"/>
        <end position="563"/>
    </location>
</feature>
<keyword evidence="6 9" id="KW-0175">Coiled coil</keyword>
<name>A0AAW1Y0N4_RUBAR</name>
<comment type="caution">
    <text evidence="12">The sequence shown here is derived from an EMBL/GenBank/DDBJ whole genome shotgun (WGS) entry which is preliminary data.</text>
</comment>
<dbReference type="GO" id="GO:0005886">
    <property type="term" value="C:plasma membrane"/>
    <property type="evidence" value="ECO:0007669"/>
    <property type="project" value="UniProtKB-SubCell"/>
</dbReference>
<dbReference type="PANTHER" id="PTHR45657:SF1">
    <property type="entry name" value="CRAL-TRIO DOMAIN-CONTAINING PROTEIN YKL091C-RELATED"/>
    <property type="match status" value="1"/>
</dbReference>
<dbReference type="InterPro" id="IPR036273">
    <property type="entry name" value="CRAL/TRIO_N_dom_sf"/>
</dbReference>
<dbReference type="Gene3D" id="1.10.8.20">
    <property type="entry name" value="N-terminal domain of phosphatidylinositol transfer protein sec14p"/>
    <property type="match status" value="1"/>
</dbReference>